<evidence type="ECO:0000313" key="2">
    <source>
        <dbReference type="Proteomes" id="UP001060215"/>
    </source>
</evidence>
<dbReference type="Proteomes" id="UP001060215">
    <property type="component" value="Chromosome 15"/>
</dbReference>
<evidence type="ECO:0000313" key="1">
    <source>
        <dbReference type="EMBL" id="KAI7984715.1"/>
    </source>
</evidence>
<name>A0ACC0F854_9ERIC</name>
<protein>
    <submittedName>
        <fullName evidence="1">Uncharacterized protein</fullName>
    </submittedName>
</protein>
<keyword evidence="2" id="KW-1185">Reference proteome</keyword>
<sequence>MNLCLPEITLMENALLENDSNTWPKGDVSLKLDLEMTQCNAEERKKKRRKEKRKTQKKNQTSNSLKSKDIDDNLPNGTSIKASPVKVDSILHPSVSTCLSTDLEITQHDAEVILSQNVDNGKKKNSRHNVLTSNDTDQSFQNGGCQPSCYLTNTEFVERVDGNSVSEVAEQLPSFQKCLDASSTKKHDDQTQVDTSLDLSSAKPNQRKKQNWREKGKLSDSSVTSLVSIKEVAPPSLLVVQDASSTKKHDDQAQVDTSLDLSSAKPNQRKKQNRREKRKLSDSSVTSLVSIKEVAPPSLLVVQDASSTKKHDDQAQVDTSLDLSSAKPNQRKKQNQREKRKLSDSSVTSLVSIKEVAPPSSLVVQDASSTKKHDDQAQVDTSLDLSSAKPNQWKKQNRREKRKLSDSSVTSLVSIKEVAPPSLLVVQDSSVRDTSLNHSHEAYASGCSDEIMGVGEVVAERGTLKGINTDQSVVNDASWVDLPDDDQAQRKQRVRRNRRKRRKLFDSSVTSLGSINNVVSPSLLVVQEASASASGCSDKMMGGREVVAEHGTSLLVTTGGISLDKASGECPVCKPASGEQERKVEMANLKGINADQSVVNEASRVDLPDDDQAQRKKRAKRNWRTKTKLFDSSVTSLGSIKEVASSSLLVVQEAYASACGCSDKMKGVGEVVAERGTSLLVTTGGISLDKASDECPDSKPASGEHKKVELENLKRINNEQCVVNDASRVDLRNFFCEHGNGDKDKPHVIHSAVLDDDQATKPNQRKKRVKSNKRIRGKFSDSGVTSLGSIKEAASPSVLVVQDSSLRDFSLNHSDEAYASGCSEKMMGVGEMVAEHGTSLLVRGHISLGKASGEFPDGEPASGEQERKVELENNASWVDPQENFCEHANGDKEKPNVIQNAVLDDDRVQIDASFDVGSTKPCQGKKRVKSNKRKRGKFSDSGVTSLGSIVEAASPSVLVVQDSSVRDTSLNHSDKAYASCCSEKMMGVGEVVAEHGTSLLVRGHISLGKASGEFPDDEPASREQEKKVEMENLKVINNEQSVVNDASQVDLSEISFEHDKRDKDKPNVIQNAVLDVSAEEIFHKSTTFYEDDEASDDASGSDPSVENLEYDNLGIQPKLKDAIPSSSQFGTMTDDDHDVSLAVIGKEGPRQRLQSSLRVPPDNFKKKLLVLDVNGLLADIFPYVSGRHKPDKVISQKAVFKRPFCDDFLQFCFERFCVGVWSSRTKKNVESVIGFLMGNFKHNLLFCWNQSHCTRTGFYTVENKEKPLVLKEIKKLWEKRDRNLPWKRGEYNESNTLLLDDSPYKALCNPPHTAIFPHSYQYKNVKDNSLGPGGDLRVYLEGLAMADNVRKYVELNPFGQRPITKTNLSWEYYLKVISSISSPKEEDAQ</sequence>
<dbReference type="EMBL" id="CM045772">
    <property type="protein sequence ID" value="KAI7984715.1"/>
    <property type="molecule type" value="Genomic_DNA"/>
</dbReference>
<gene>
    <name evidence="1" type="ORF">LOK49_LG14G00525</name>
</gene>
<accession>A0ACC0F854</accession>
<proteinExistence type="predicted"/>
<organism evidence="1 2">
    <name type="scientific">Camellia lanceoleosa</name>
    <dbReference type="NCBI Taxonomy" id="1840588"/>
    <lineage>
        <taxon>Eukaryota</taxon>
        <taxon>Viridiplantae</taxon>
        <taxon>Streptophyta</taxon>
        <taxon>Embryophyta</taxon>
        <taxon>Tracheophyta</taxon>
        <taxon>Spermatophyta</taxon>
        <taxon>Magnoliopsida</taxon>
        <taxon>eudicotyledons</taxon>
        <taxon>Gunneridae</taxon>
        <taxon>Pentapetalae</taxon>
        <taxon>asterids</taxon>
        <taxon>Ericales</taxon>
        <taxon>Theaceae</taxon>
        <taxon>Camellia</taxon>
    </lineage>
</organism>
<reference evidence="1 2" key="1">
    <citation type="journal article" date="2022" name="Plant J.">
        <title>Chromosome-level genome of Camellia lanceoleosa provides a valuable resource for understanding genome evolution and self-incompatibility.</title>
        <authorList>
            <person name="Gong W."/>
            <person name="Xiao S."/>
            <person name="Wang L."/>
            <person name="Liao Z."/>
            <person name="Chang Y."/>
            <person name="Mo W."/>
            <person name="Hu G."/>
            <person name="Li W."/>
            <person name="Zhao G."/>
            <person name="Zhu H."/>
            <person name="Hu X."/>
            <person name="Ji K."/>
            <person name="Xiang X."/>
            <person name="Song Q."/>
            <person name="Yuan D."/>
            <person name="Jin S."/>
            <person name="Zhang L."/>
        </authorList>
    </citation>
    <scope>NUCLEOTIDE SEQUENCE [LARGE SCALE GENOMIC DNA]</scope>
    <source>
        <strain evidence="1">SQ_2022a</strain>
    </source>
</reference>
<comment type="caution">
    <text evidence="1">The sequence shown here is derived from an EMBL/GenBank/DDBJ whole genome shotgun (WGS) entry which is preliminary data.</text>
</comment>